<evidence type="ECO:0000313" key="1">
    <source>
        <dbReference type="EMBL" id="OWK07686.1"/>
    </source>
</evidence>
<comment type="caution">
    <text evidence="1">The sequence shown here is derived from an EMBL/GenBank/DDBJ whole genome shotgun (WGS) entry which is preliminary data.</text>
</comment>
<gene>
    <name evidence="1" type="ORF">Celaphus_00008742</name>
</gene>
<protein>
    <submittedName>
        <fullName evidence="1">Uncharacterized protein</fullName>
    </submittedName>
</protein>
<name>A0A212CNR9_CEREH</name>
<evidence type="ECO:0000313" key="2">
    <source>
        <dbReference type="Proteomes" id="UP000242450"/>
    </source>
</evidence>
<dbReference type="EMBL" id="MKHE01000015">
    <property type="protein sequence ID" value="OWK07686.1"/>
    <property type="molecule type" value="Genomic_DNA"/>
</dbReference>
<reference evidence="1 2" key="1">
    <citation type="journal article" date="2018" name="Mol. Genet. Genomics">
        <title>The red deer Cervus elaphus genome CerEla1.0: sequencing, annotating, genes, and chromosomes.</title>
        <authorList>
            <person name="Bana N.A."/>
            <person name="Nyiri A."/>
            <person name="Nagy J."/>
            <person name="Frank K."/>
            <person name="Nagy T."/>
            <person name="Steger V."/>
            <person name="Schiller M."/>
            <person name="Lakatos P."/>
            <person name="Sugar L."/>
            <person name="Horn P."/>
            <person name="Barta E."/>
            <person name="Orosz L."/>
        </authorList>
    </citation>
    <scope>NUCLEOTIDE SEQUENCE [LARGE SCALE GENOMIC DNA]</scope>
    <source>
        <strain evidence="1">Hungarian</strain>
    </source>
</reference>
<keyword evidence="2" id="KW-1185">Reference proteome</keyword>
<proteinExistence type="predicted"/>
<sequence>MCVTYRNDKKGINSSQAFVSSQLLCIPSGGVLAPQELVQLLALQRRFAESRTRLQELGAATQNRVEHLRWGSWVGRAQLVTLSDIKPLEQGTEVHGEEGPVPGMLVPRPVLLLNVLEETQDPLIGPVAGKMIVRMDFINSAINWLREKRMPALVSKEKEVEIPAEGI</sequence>
<dbReference type="Proteomes" id="UP000242450">
    <property type="component" value="Chromosome 15"/>
</dbReference>
<organism evidence="1 2">
    <name type="scientific">Cervus elaphus hippelaphus</name>
    <name type="common">European red deer</name>
    <dbReference type="NCBI Taxonomy" id="46360"/>
    <lineage>
        <taxon>Eukaryota</taxon>
        <taxon>Metazoa</taxon>
        <taxon>Chordata</taxon>
        <taxon>Craniata</taxon>
        <taxon>Vertebrata</taxon>
        <taxon>Euteleostomi</taxon>
        <taxon>Mammalia</taxon>
        <taxon>Eutheria</taxon>
        <taxon>Laurasiatheria</taxon>
        <taxon>Artiodactyla</taxon>
        <taxon>Ruminantia</taxon>
        <taxon>Pecora</taxon>
        <taxon>Cervidae</taxon>
        <taxon>Cervinae</taxon>
        <taxon>Cervus</taxon>
    </lineage>
</organism>
<dbReference type="AlphaFoldDB" id="A0A212CNR9"/>
<accession>A0A212CNR9</accession>